<dbReference type="Pfam" id="PF00884">
    <property type="entry name" value="Sulfatase"/>
    <property type="match status" value="1"/>
</dbReference>
<comment type="PTM">
    <text evidence="1">The conversion to 3-oxoalanine (also known as C-formylglycine, FGly), of a serine or cysteine residue in prokaryotes and of a cysteine residue in eukaryotes, is critical for catalytic activity.</text>
</comment>
<dbReference type="PIRSF" id="PIRSF036666">
    <property type="entry name" value="G6S"/>
    <property type="match status" value="1"/>
</dbReference>
<evidence type="ECO:0000256" key="2">
    <source>
        <dbReference type="SAM" id="SignalP"/>
    </source>
</evidence>
<reference evidence="4 5" key="1">
    <citation type="submission" date="2019-10" db="EMBL/GenBank/DDBJ databases">
        <title>Whole genome shotgun sequence of Acrocarpospora corrugata NBRC 13972.</title>
        <authorList>
            <person name="Ichikawa N."/>
            <person name="Kimura A."/>
            <person name="Kitahashi Y."/>
            <person name="Komaki H."/>
            <person name="Oguchi A."/>
        </authorList>
    </citation>
    <scope>NUCLEOTIDE SEQUENCE [LARGE SCALE GENOMIC DNA]</scope>
    <source>
        <strain evidence="4 5">NBRC 13972</strain>
    </source>
</reference>
<name>A0A5M3W4S9_9ACTN</name>
<gene>
    <name evidence="4" type="ORF">Acor_36120</name>
</gene>
<sequence>MGKWKVWVAVVAMLGSALPALAEKSEMSEMAGKPNIIFILTDDLDAADILKFPNISSLMTAQGTTFSRFFVANPWCCPSRSSILRSQHVHSHGVTSNRNPTGGFPRFQPMEGSTLGTWMQDAGYRTGLMGKYLNQYPSGFSPRYIPPGWHDWVVPVTHLYQEYGYALNDNGGLFQYGNAPGDYFTDVLARKAVDFVARDDPFFLYLAPVAPHRPANYAPRHADAFPDAKAPRTPSFDQDDMSAEPAWLRARRPLSRDAIHTIDRQYRDRLRAMLGVDDMVGKLVAELTRTGKLANTYLFLTSDNGFHLGQHRLRPGKTTPFEEDIRVPMIARGPGIPAGRTSDVLGSSIDFAPTFADLAGVRLPEFCEGRSLRPILHGQPTAWRDAVLVEFVHPDYADSAPPTYKVLRTAQHSYVEYETGETQLYDLAHDPYQLRNIAADADPALLYQLASRLGTLHRCQGASCRVADSAAAAPYLRG</sequence>
<keyword evidence="5" id="KW-1185">Reference proteome</keyword>
<evidence type="ECO:0000256" key="1">
    <source>
        <dbReference type="PIRSR" id="PIRSR036666-50"/>
    </source>
</evidence>
<evidence type="ECO:0000259" key="3">
    <source>
        <dbReference type="Pfam" id="PF00884"/>
    </source>
</evidence>
<proteinExistence type="predicted"/>
<comment type="caution">
    <text evidence="4">The sequence shown here is derived from an EMBL/GenBank/DDBJ whole genome shotgun (WGS) entry which is preliminary data.</text>
</comment>
<dbReference type="GO" id="GO:0030203">
    <property type="term" value="P:glycosaminoglycan metabolic process"/>
    <property type="evidence" value="ECO:0007669"/>
    <property type="project" value="InterPro"/>
</dbReference>
<dbReference type="RefSeq" id="WP_246238714.1">
    <property type="nucleotide sequence ID" value="NZ_BAAABN010000042.1"/>
</dbReference>
<dbReference type="EMBL" id="BLAD01000051">
    <property type="protein sequence ID" value="GES01548.1"/>
    <property type="molecule type" value="Genomic_DNA"/>
</dbReference>
<dbReference type="SUPFAM" id="SSF53649">
    <property type="entry name" value="Alkaline phosphatase-like"/>
    <property type="match status" value="1"/>
</dbReference>
<feature type="domain" description="Sulfatase N-terminal" evidence="3">
    <location>
        <begin position="34"/>
        <end position="361"/>
    </location>
</feature>
<dbReference type="Gene3D" id="3.40.720.10">
    <property type="entry name" value="Alkaline Phosphatase, subunit A"/>
    <property type="match status" value="1"/>
</dbReference>
<protein>
    <recommendedName>
        <fullName evidence="3">Sulfatase N-terminal domain-containing protein</fullName>
    </recommendedName>
</protein>
<accession>A0A5M3W4S9</accession>
<feature type="signal peptide" evidence="2">
    <location>
        <begin position="1"/>
        <end position="22"/>
    </location>
</feature>
<organism evidence="4 5">
    <name type="scientific">Acrocarpospora corrugata</name>
    <dbReference type="NCBI Taxonomy" id="35763"/>
    <lineage>
        <taxon>Bacteria</taxon>
        <taxon>Bacillati</taxon>
        <taxon>Actinomycetota</taxon>
        <taxon>Actinomycetes</taxon>
        <taxon>Streptosporangiales</taxon>
        <taxon>Streptosporangiaceae</taxon>
        <taxon>Acrocarpospora</taxon>
    </lineage>
</organism>
<dbReference type="AlphaFoldDB" id="A0A5M3W4S9"/>
<evidence type="ECO:0000313" key="4">
    <source>
        <dbReference type="EMBL" id="GES01548.1"/>
    </source>
</evidence>
<dbReference type="GO" id="GO:0005539">
    <property type="term" value="F:glycosaminoglycan binding"/>
    <property type="evidence" value="ECO:0007669"/>
    <property type="project" value="TreeGrafter"/>
</dbReference>
<dbReference type="Proteomes" id="UP000334990">
    <property type="component" value="Unassembled WGS sequence"/>
</dbReference>
<evidence type="ECO:0000313" key="5">
    <source>
        <dbReference type="Proteomes" id="UP000334990"/>
    </source>
</evidence>
<feature type="chain" id="PRO_5024374343" description="Sulfatase N-terminal domain-containing protein" evidence="2">
    <location>
        <begin position="23"/>
        <end position="478"/>
    </location>
</feature>
<dbReference type="PANTHER" id="PTHR43108:SF8">
    <property type="entry name" value="SD21168P"/>
    <property type="match status" value="1"/>
</dbReference>
<dbReference type="PANTHER" id="PTHR43108">
    <property type="entry name" value="N-ACETYLGLUCOSAMINE-6-SULFATASE FAMILY MEMBER"/>
    <property type="match status" value="1"/>
</dbReference>
<dbReference type="InterPro" id="IPR017850">
    <property type="entry name" value="Alkaline_phosphatase_core_sf"/>
</dbReference>
<dbReference type="InterPro" id="IPR012251">
    <property type="entry name" value="GlcNAc_6-SO4ase"/>
</dbReference>
<dbReference type="CDD" id="cd16147">
    <property type="entry name" value="G6S"/>
    <property type="match status" value="1"/>
</dbReference>
<feature type="modified residue" description="3-oxoalanine (Cys)" evidence="1">
    <location>
        <position position="76"/>
    </location>
</feature>
<keyword evidence="2" id="KW-0732">Signal</keyword>
<dbReference type="InterPro" id="IPR000917">
    <property type="entry name" value="Sulfatase_N"/>
</dbReference>
<dbReference type="GO" id="GO:0008449">
    <property type="term" value="F:N-acetylglucosamine-6-sulfatase activity"/>
    <property type="evidence" value="ECO:0007669"/>
    <property type="project" value="InterPro"/>
</dbReference>